<dbReference type="Gene3D" id="1.25.40.290">
    <property type="entry name" value="ARM repeat domains"/>
    <property type="match status" value="1"/>
</dbReference>
<comment type="caution">
    <text evidence="1">The sequence shown here is derived from an EMBL/GenBank/DDBJ whole genome shotgun (WGS) entry which is preliminary data.</text>
</comment>
<dbReference type="AlphaFoldDB" id="X1GFP2"/>
<protein>
    <recommendedName>
        <fullName evidence="2">DNA alkylation repair protein</fullName>
    </recommendedName>
</protein>
<accession>X1GFP2</accession>
<evidence type="ECO:0000313" key="1">
    <source>
        <dbReference type="EMBL" id="GAH56726.1"/>
    </source>
</evidence>
<reference evidence="1" key="1">
    <citation type="journal article" date="2014" name="Front. Microbiol.">
        <title>High frequency of phylogenetically diverse reductive dehalogenase-homologous genes in deep subseafloor sedimentary metagenomes.</title>
        <authorList>
            <person name="Kawai M."/>
            <person name="Futagami T."/>
            <person name="Toyoda A."/>
            <person name="Takaki Y."/>
            <person name="Nishi S."/>
            <person name="Hori S."/>
            <person name="Arai W."/>
            <person name="Tsubouchi T."/>
            <person name="Morono Y."/>
            <person name="Uchiyama I."/>
            <person name="Ito T."/>
            <person name="Fujiyama A."/>
            <person name="Inagaki F."/>
            <person name="Takami H."/>
        </authorList>
    </citation>
    <scope>NUCLEOTIDE SEQUENCE</scope>
    <source>
        <strain evidence="1">Expedition CK06-06</strain>
    </source>
</reference>
<evidence type="ECO:0008006" key="2">
    <source>
        <dbReference type="Google" id="ProtNLM"/>
    </source>
</evidence>
<proteinExistence type="predicted"/>
<dbReference type="EMBL" id="BARU01022430">
    <property type="protein sequence ID" value="GAH56726.1"/>
    <property type="molecule type" value="Genomic_DNA"/>
</dbReference>
<organism evidence="1">
    <name type="scientific">marine sediment metagenome</name>
    <dbReference type="NCBI Taxonomy" id="412755"/>
    <lineage>
        <taxon>unclassified sequences</taxon>
        <taxon>metagenomes</taxon>
        <taxon>ecological metagenomes</taxon>
    </lineage>
</organism>
<gene>
    <name evidence="1" type="ORF">S03H2_36541</name>
</gene>
<sequence>KLKKDDNLYVKKSVANVLRNTSRYNPNLVFELCQKWALLGNPNTNWIIKDGIKKLSSEQQKEILSLVKRA</sequence>
<name>X1GFP2_9ZZZZ</name>
<dbReference type="InterPro" id="IPR016024">
    <property type="entry name" value="ARM-type_fold"/>
</dbReference>
<feature type="non-terminal residue" evidence="1">
    <location>
        <position position="1"/>
    </location>
</feature>
<dbReference type="SUPFAM" id="SSF48371">
    <property type="entry name" value="ARM repeat"/>
    <property type="match status" value="1"/>
</dbReference>